<keyword evidence="3" id="KW-0547">Nucleotide-binding</keyword>
<evidence type="ECO:0000256" key="2">
    <source>
        <dbReference type="ARBA" id="ARBA00022448"/>
    </source>
</evidence>
<dbReference type="GO" id="GO:0005524">
    <property type="term" value="F:ATP binding"/>
    <property type="evidence" value="ECO:0007669"/>
    <property type="project" value="UniProtKB-KW"/>
</dbReference>
<dbReference type="eggNOG" id="COG1131">
    <property type="taxonomic scope" value="Bacteria"/>
</dbReference>
<keyword evidence="2" id="KW-0813">Transport</keyword>
<dbReference type="STRING" id="698758.AXY_06420"/>
<evidence type="ECO:0000313" key="7">
    <source>
        <dbReference type="Proteomes" id="UP000006294"/>
    </source>
</evidence>
<name>K0IWN8_AMPXN</name>
<protein>
    <submittedName>
        <fullName evidence="6">Putative ABC transporter ATP-binding protein</fullName>
    </submittedName>
</protein>
<dbReference type="EMBL" id="AP012050">
    <property type="protein sequence ID" value="BAM46774.1"/>
    <property type="molecule type" value="Genomic_DNA"/>
</dbReference>
<dbReference type="InterPro" id="IPR003593">
    <property type="entry name" value="AAA+_ATPase"/>
</dbReference>
<dbReference type="Gene3D" id="3.40.50.300">
    <property type="entry name" value="P-loop containing nucleotide triphosphate hydrolases"/>
    <property type="match status" value="1"/>
</dbReference>
<dbReference type="PROSITE" id="PS50893">
    <property type="entry name" value="ABC_TRANSPORTER_2"/>
    <property type="match status" value="1"/>
</dbReference>
<keyword evidence="7" id="KW-1185">Reference proteome</keyword>
<dbReference type="PANTHER" id="PTHR43335:SF4">
    <property type="entry name" value="ABC TRANSPORTER, ATP-BINDING PROTEIN"/>
    <property type="match status" value="1"/>
</dbReference>
<dbReference type="OrthoDB" id="9804819at2"/>
<dbReference type="PANTHER" id="PTHR43335">
    <property type="entry name" value="ABC TRANSPORTER, ATP-BINDING PROTEIN"/>
    <property type="match status" value="1"/>
</dbReference>
<dbReference type="InterPro" id="IPR027417">
    <property type="entry name" value="P-loop_NTPase"/>
</dbReference>
<dbReference type="HOGENOM" id="CLU_000604_1_2_9"/>
<dbReference type="SMART" id="SM00382">
    <property type="entry name" value="AAA"/>
    <property type="match status" value="1"/>
</dbReference>
<accession>K0IWN8</accession>
<dbReference type="CDD" id="cd03230">
    <property type="entry name" value="ABC_DR_subfamily_A"/>
    <property type="match status" value="1"/>
</dbReference>
<evidence type="ECO:0000256" key="1">
    <source>
        <dbReference type="ARBA" id="ARBA00005417"/>
    </source>
</evidence>
<dbReference type="PATRIC" id="fig|698758.3.peg.645"/>
<gene>
    <name evidence="6" type="ordered locus">AXY_06420</name>
</gene>
<evidence type="ECO:0000313" key="6">
    <source>
        <dbReference type="EMBL" id="BAM46774.1"/>
    </source>
</evidence>
<comment type="similarity">
    <text evidence="1">Belongs to the ABC transporter superfamily.</text>
</comment>
<evidence type="ECO:0000256" key="3">
    <source>
        <dbReference type="ARBA" id="ARBA00022741"/>
    </source>
</evidence>
<proteinExistence type="inferred from homology"/>
<evidence type="ECO:0000259" key="5">
    <source>
        <dbReference type="PROSITE" id="PS50893"/>
    </source>
</evidence>
<dbReference type="KEGG" id="axl:AXY_06420"/>
<reference evidence="6 7" key="1">
    <citation type="submission" date="2011-01" db="EMBL/GenBank/DDBJ databases">
        <title>Whole genome sequence of Amphibacillus xylinus NBRC 15112.</title>
        <authorList>
            <person name="Nakazawa H."/>
            <person name="Katano Y."/>
            <person name="Nakamura S."/>
            <person name="Sasagawa M."/>
            <person name="Fukada J."/>
            <person name="Arai T."/>
            <person name="Sasakura N."/>
            <person name="Mochizuki D."/>
            <person name="Hosoyama A."/>
            <person name="Harada K."/>
            <person name="Horikawa H."/>
            <person name="Kato Y."/>
            <person name="Harada T."/>
            <person name="Sasaki K."/>
            <person name="Sekiguchi M."/>
            <person name="Hodoyama M."/>
            <person name="Nishiko R."/>
            <person name="Narita H."/>
            <person name="Hanamaki A."/>
            <person name="Hata C."/>
            <person name="Konno Y."/>
            <person name="Niimura Y."/>
            <person name="Yamazaki S."/>
            <person name="Fujita N."/>
        </authorList>
    </citation>
    <scope>NUCLEOTIDE SEQUENCE [LARGE SCALE GENOMIC DNA]</scope>
    <source>
        <strain evidence="7">ATCC 51415 / DSM 6626 / JCM 7361 / LMG 17667 / NBRC 15112 / Ep01</strain>
    </source>
</reference>
<dbReference type="SUPFAM" id="SSF52540">
    <property type="entry name" value="P-loop containing nucleoside triphosphate hydrolases"/>
    <property type="match status" value="1"/>
</dbReference>
<feature type="domain" description="ABC transporter" evidence="5">
    <location>
        <begin position="6"/>
        <end position="237"/>
    </location>
</feature>
<organism evidence="6 7">
    <name type="scientific">Amphibacillus xylanus (strain ATCC 51415 / DSM 6626 / JCM 7361 / LMG 17667 / NBRC 15112 / Ep01)</name>
    <dbReference type="NCBI Taxonomy" id="698758"/>
    <lineage>
        <taxon>Bacteria</taxon>
        <taxon>Bacillati</taxon>
        <taxon>Bacillota</taxon>
        <taxon>Bacilli</taxon>
        <taxon>Bacillales</taxon>
        <taxon>Bacillaceae</taxon>
        <taxon>Amphibacillus</taxon>
    </lineage>
</organism>
<evidence type="ECO:0000256" key="4">
    <source>
        <dbReference type="ARBA" id="ARBA00022840"/>
    </source>
</evidence>
<sequence length="318" mass="35401">MTEPIIQFNDLTKVYDKEYAVDHLSLSINKGEIFGLLGPNGAGKSTTILMTLGLSEPTSGTVTVNGINSTNHPIDVKKIVGYLPDDVGFYHQMTGLENLMYTASLNGMDRKEAKERALHLLELVGLTDAKDKRTDKYSRGMRQRLGLADVLMKNPQVIILDEPTIGIDPEGVRELLGLIKDLSKKEQITVLLSSHDLHQVQRICDRVGIFVKGKLLATGNINDLAQQLFNEDAYLINLEYISGDTNLIEQFKNTAGINEVEEIHPGKLKLHCEADLTKQVAKIVFESGAELIQISKSDYGLDEIYHRYFEGRDQSETA</sequence>
<dbReference type="AlphaFoldDB" id="K0IWN8"/>
<dbReference type="GO" id="GO:0016887">
    <property type="term" value="F:ATP hydrolysis activity"/>
    <property type="evidence" value="ECO:0007669"/>
    <property type="project" value="InterPro"/>
</dbReference>
<dbReference type="InterPro" id="IPR003439">
    <property type="entry name" value="ABC_transporter-like_ATP-bd"/>
</dbReference>
<dbReference type="Proteomes" id="UP000006294">
    <property type="component" value="Chromosome"/>
</dbReference>
<keyword evidence="4 6" id="KW-0067">ATP-binding</keyword>
<dbReference type="RefSeq" id="WP_015009379.1">
    <property type="nucleotide sequence ID" value="NC_018704.1"/>
</dbReference>
<dbReference type="Pfam" id="PF00005">
    <property type="entry name" value="ABC_tran"/>
    <property type="match status" value="1"/>
</dbReference>